<sequence>QEPQVVGAVAGGPRRRLRGPAAEGPGPADDGAREGRVAQEGVGDGLVDHEGRLLRHGDQGGGGRRPGPDAAVPGGHPGRLRVPVGELPLQHERL</sequence>
<dbReference type="AlphaFoldDB" id="A0A8K0J190"/>
<dbReference type="EMBL" id="SRPY01000871">
    <property type="protein sequence ID" value="KAG5916701.1"/>
    <property type="molecule type" value="Genomic_DNA"/>
</dbReference>
<evidence type="ECO:0000256" key="1">
    <source>
        <dbReference type="SAM" id="MobiDB-lite"/>
    </source>
</evidence>
<comment type="caution">
    <text evidence="2">The sequence shown here is derived from an EMBL/GenBank/DDBJ whole genome shotgun (WGS) entry which is preliminary data.</text>
</comment>
<feature type="non-terminal residue" evidence="2">
    <location>
        <position position="1"/>
    </location>
</feature>
<organism evidence="2 3">
    <name type="scientific">Claviceps africana</name>
    <dbReference type="NCBI Taxonomy" id="83212"/>
    <lineage>
        <taxon>Eukaryota</taxon>
        <taxon>Fungi</taxon>
        <taxon>Dikarya</taxon>
        <taxon>Ascomycota</taxon>
        <taxon>Pezizomycotina</taxon>
        <taxon>Sordariomycetes</taxon>
        <taxon>Hypocreomycetidae</taxon>
        <taxon>Hypocreales</taxon>
        <taxon>Clavicipitaceae</taxon>
        <taxon>Claviceps</taxon>
    </lineage>
</organism>
<feature type="region of interest" description="Disordered" evidence="1">
    <location>
        <begin position="1"/>
        <end position="94"/>
    </location>
</feature>
<reference evidence="2" key="1">
    <citation type="journal article" date="2020" name="bioRxiv">
        <title>Whole genome comparisons of ergot fungi reveals the divergence and evolution of species within the genus Claviceps are the result of varying mechanisms driving genome evolution and host range expansion.</title>
        <authorList>
            <person name="Wyka S.A."/>
            <person name="Mondo S.J."/>
            <person name="Liu M."/>
            <person name="Dettman J."/>
            <person name="Nalam V."/>
            <person name="Broders K.D."/>
        </authorList>
    </citation>
    <scope>NUCLEOTIDE SEQUENCE</scope>
    <source>
        <strain evidence="2">CCC 489</strain>
    </source>
</reference>
<name>A0A8K0J190_9HYPO</name>
<protein>
    <submittedName>
        <fullName evidence="2">Uncharacterized protein</fullName>
    </submittedName>
</protein>
<feature type="compositionally biased region" description="Low complexity" evidence="1">
    <location>
        <begin position="19"/>
        <end position="29"/>
    </location>
</feature>
<accession>A0A8K0J190</accession>
<feature type="compositionally biased region" description="Low complexity" evidence="1">
    <location>
        <begin position="1"/>
        <end position="12"/>
    </location>
</feature>
<evidence type="ECO:0000313" key="2">
    <source>
        <dbReference type="EMBL" id="KAG5916701.1"/>
    </source>
</evidence>
<gene>
    <name evidence="2" type="ORF">E4U42_007549</name>
</gene>
<evidence type="ECO:0000313" key="3">
    <source>
        <dbReference type="Proteomes" id="UP000811619"/>
    </source>
</evidence>
<keyword evidence="3" id="KW-1185">Reference proteome</keyword>
<feature type="compositionally biased region" description="Basic and acidic residues" evidence="1">
    <location>
        <begin position="46"/>
        <end position="58"/>
    </location>
</feature>
<feature type="non-terminal residue" evidence="2">
    <location>
        <position position="94"/>
    </location>
</feature>
<dbReference type="Proteomes" id="UP000811619">
    <property type="component" value="Unassembled WGS sequence"/>
</dbReference>
<proteinExistence type="predicted"/>